<keyword evidence="9" id="KW-1185">Reference proteome</keyword>
<protein>
    <submittedName>
        <fullName evidence="8">ABC transporter ATP-binding protein</fullName>
    </submittedName>
</protein>
<evidence type="ECO:0000256" key="3">
    <source>
        <dbReference type="ARBA" id="ARBA00022475"/>
    </source>
</evidence>
<keyword evidence="3" id="KW-1003">Cell membrane</keyword>
<dbReference type="SUPFAM" id="SSF52540">
    <property type="entry name" value="P-loop containing nucleoside triphosphate hydrolases"/>
    <property type="match status" value="1"/>
</dbReference>
<keyword evidence="4" id="KW-0547">Nucleotide-binding</keyword>
<evidence type="ECO:0000313" key="9">
    <source>
        <dbReference type="Proteomes" id="UP001145072"/>
    </source>
</evidence>
<dbReference type="EMBL" id="JAMQJZ010000011">
    <property type="protein sequence ID" value="MDC3421496.1"/>
    <property type="molecule type" value="Genomic_DNA"/>
</dbReference>
<comment type="subcellular location">
    <subcellularLocation>
        <location evidence="1">Cell membrane</location>
        <topology evidence="1">Peripheral membrane protein</topology>
    </subcellularLocation>
</comment>
<sequence length="249" mass="28405">MKPFIELQKIGLDFGKQTIFEDLNLQVEANEFISIIGKSGTGKTTLIRMIAGLLAPTSGRVLINGEAITEPHKEITYVFQKPVLLEWRNLLENVLLPIELERKVTTKDIDKAKEVLKLVHLEEDQAKYPHECSGGMVSRVSLARALITNPKILLMDEPFAALDSITKEQLQLELTQIISTYHSTVIFITHDIQEAVFLSDRVVLINENSNKVNEFIVPFPRPRHKDLKFEPEFQQLIKQIYESLEMIEG</sequence>
<dbReference type="PROSITE" id="PS50893">
    <property type="entry name" value="ABC_TRANSPORTER_2"/>
    <property type="match status" value="1"/>
</dbReference>
<accession>A0A9X4AIZ6</accession>
<dbReference type="PANTHER" id="PTHR42788">
    <property type="entry name" value="TAURINE IMPORT ATP-BINDING PROTEIN-RELATED"/>
    <property type="match status" value="1"/>
</dbReference>
<dbReference type="InterPro" id="IPR003593">
    <property type="entry name" value="AAA+_ATPase"/>
</dbReference>
<dbReference type="Pfam" id="PF00005">
    <property type="entry name" value="ABC_tran"/>
    <property type="match status" value="1"/>
</dbReference>
<keyword evidence="2" id="KW-0813">Transport</keyword>
<evidence type="ECO:0000256" key="4">
    <source>
        <dbReference type="ARBA" id="ARBA00022741"/>
    </source>
</evidence>
<dbReference type="AlphaFoldDB" id="A0A9X4AIZ6"/>
<keyword evidence="6" id="KW-0472">Membrane</keyword>
<evidence type="ECO:0000256" key="5">
    <source>
        <dbReference type="ARBA" id="ARBA00022840"/>
    </source>
</evidence>
<dbReference type="CDD" id="cd03293">
    <property type="entry name" value="ABC_NrtD_SsuB_transporters"/>
    <property type="match status" value="1"/>
</dbReference>
<dbReference type="GO" id="GO:0005524">
    <property type="term" value="F:ATP binding"/>
    <property type="evidence" value="ECO:0007669"/>
    <property type="project" value="UniProtKB-KW"/>
</dbReference>
<dbReference type="InterPro" id="IPR050166">
    <property type="entry name" value="ABC_transporter_ATP-bind"/>
</dbReference>
<dbReference type="InterPro" id="IPR003439">
    <property type="entry name" value="ABC_transporter-like_ATP-bd"/>
</dbReference>
<dbReference type="Gene3D" id="3.40.50.300">
    <property type="entry name" value="P-loop containing nucleotide triphosphate hydrolases"/>
    <property type="match status" value="1"/>
</dbReference>
<dbReference type="Proteomes" id="UP001145072">
    <property type="component" value="Unassembled WGS sequence"/>
</dbReference>
<dbReference type="GO" id="GO:0005886">
    <property type="term" value="C:plasma membrane"/>
    <property type="evidence" value="ECO:0007669"/>
    <property type="project" value="UniProtKB-SubCell"/>
</dbReference>
<evidence type="ECO:0000256" key="2">
    <source>
        <dbReference type="ARBA" id="ARBA00022448"/>
    </source>
</evidence>
<gene>
    <name evidence="8" type="ORF">NC661_14055</name>
</gene>
<reference evidence="8" key="1">
    <citation type="submission" date="2022-06" db="EMBL/GenBank/DDBJ databases">
        <title>Aquibacillus sp. a new bacterium isolated from soil saline samples.</title>
        <authorList>
            <person name="Galisteo C."/>
            <person name="De La Haba R."/>
            <person name="Sanchez-Porro C."/>
            <person name="Ventosa A."/>
        </authorList>
    </citation>
    <scope>NUCLEOTIDE SEQUENCE</scope>
    <source>
        <strain evidence="8">JCM 12387</strain>
    </source>
</reference>
<name>A0A9X4AIZ6_9BACI</name>
<evidence type="ECO:0000313" key="8">
    <source>
        <dbReference type="EMBL" id="MDC3421496.1"/>
    </source>
</evidence>
<evidence type="ECO:0000256" key="6">
    <source>
        <dbReference type="ARBA" id="ARBA00023136"/>
    </source>
</evidence>
<feature type="domain" description="ABC transporter" evidence="7">
    <location>
        <begin position="5"/>
        <end position="232"/>
    </location>
</feature>
<organism evidence="8 9">
    <name type="scientific">Aquibacillus koreensis</name>
    <dbReference type="NCBI Taxonomy" id="279446"/>
    <lineage>
        <taxon>Bacteria</taxon>
        <taxon>Bacillati</taxon>
        <taxon>Bacillota</taxon>
        <taxon>Bacilli</taxon>
        <taxon>Bacillales</taxon>
        <taxon>Bacillaceae</taxon>
        <taxon>Aquibacillus</taxon>
    </lineage>
</organism>
<keyword evidence="5 8" id="KW-0067">ATP-binding</keyword>
<evidence type="ECO:0000256" key="1">
    <source>
        <dbReference type="ARBA" id="ARBA00004202"/>
    </source>
</evidence>
<evidence type="ECO:0000259" key="7">
    <source>
        <dbReference type="PROSITE" id="PS50893"/>
    </source>
</evidence>
<comment type="caution">
    <text evidence="8">The sequence shown here is derived from an EMBL/GenBank/DDBJ whole genome shotgun (WGS) entry which is preliminary data.</text>
</comment>
<dbReference type="GO" id="GO:0016887">
    <property type="term" value="F:ATP hydrolysis activity"/>
    <property type="evidence" value="ECO:0007669"/>
    <property type="project" value="InterPro"/>
</dbReference>
<dbReference type="SMART" id="SM00382">
    <property type="entry name" value="AAA"/>
    <property type="match status" value="1"/>
</dbReference>
<dbReference type="InterPro" id="IPR027417">
    <property type="entry name" value="P-loop_NTPase"/>
</dbReference>
<dbReference type="PANTHER" id="PTHR42788:SF7">
    <property type="entry name" value="NITRATE ABC TRANSPORTER ATP-BINDING PROTEIN"/>
    <property type="match status" value="1"/>
</dbReference>
<dbReference type="RefSeq" id="WP_259870171.1">
    <property type="nucleotide sequence ID" value="NZ_JAMQJZ010000011.1"/>
</dbReference>
<proteinExistence type="predicted"/>